<keyword evidence="1" id="KW-0732">Signal</keyword>
<protein>
    <submittedName>
        <fullName evidence="2">Uncharacterized protein</fullName>
    </submittedName>
</protein>
<feature type="signal peptide" evidence="1">
    <location>
        <begin position="1"/>
        <end position="19"/>
    </location>
</feature>
<accession>A0A814D4I0</accession>
<gene>
    <name evidence="2" type="ORF">EDS130_LOCUS12295</name>
    <name evidence="3" type="ORF">XAT740_LOCUS31737</name>
</gene>
<evidence type="ECO:0000313" key="2">
    <source>
        <dbReference type="EMBL" id="CAF0950215.1"/>
    </source>
</evidence>
<dbReference type="EMBL" id="CAJNOJ010000046">
    <property type="protein sequence ID" value="CAF0950215.1"/>
    <property type="molecule type" value="Genomic_DNA"/>
</dbReference>
<keyword evidence="4" id="KW-1185">Reference proteome</keyword>
<name>A0A814D4I0_ADIRI</name>
<dbReference type="AlphaFoldDB" id="A0A814D4I0"/>
<organism evidence="2 5">
    <name type="scientific">Adineta ricciae</name>
    <name type="common">Rotifer</name>
    <dbReference type="NCBI Taxonomy" id="249248"/>
    <lineage>
        <taxon>Eukaryota</taxon>
        <taxon>Metazoa</taxon>
        <taxon>Spiralia</taxon>
        <taxon>Gnathifera</taxon>
        <taxon>Rotifera</taxon>
        <taxon>Eurotatoria</taxon>
        <taxon>Bdelloidea</taxon>
        <taxon>Adinetida</taxon>
        <taxon>Adinetidae</taxon>
        <taxon>Adineta</taxon>
    </lineage>
</organism>
<evidence type="ECO:0000313" key="3">
    <source>
        <dbReference type="EMBL" id="CAF1355771.1"/>
    </source>
</evidence>
<proteinExistence type="predicted"/>
<dbReference type="EMBL" id="CAJNOR010002910">
    <property type="protein sequence ID" value="CAF1355771.1"/>
    <property type="molecule type" value="Genomic_DNA"/>
</dbReference>
<reference evidence="2" key="1">
    <citation type="submission" date="2021-02" db="EMBL/GenBank/DDBJ databases">
        <authorList>
            <person name="Nowell W R."/>
        </authorList>
    </citation>
    <scope>NUCLEOTIDE SEQUENCE</scope>
</reference>
<sequence>MRFLIAICLLSVAAVHVKGQDIDVGGIASALFNNLLSSVTSQWGNMSSEDMASFIDKFNQPGGLNHIWNALDSHCNSHFDCGPDACCLQPTVHGKRGFTDGLNLHMSSYCSPLKKGGQTCSLFHSGETKSTFSCPCEKGLQCVSGGSFQIHPLINIHKNSVCKV</sequence>
<dbReference type="Gene3D" id="2.10.80.10">
    <property type="entry name" value="Lipase, subunit A"/>
    <property type="match status" value="1"/>
</dbReference>
<evidence type="ECO:0000313" key="4">
    <source>
        <dbReference type="Proteomes" id="UP000663828"/>
    </source>
</evidence>
<evidence type="ECO:0000256" key="1">
    <source>
        <dbReference type="SAM" id="SignalP"/>
    </source>
</evidence>
<feature type="chain" id="PRO_5036409932" evidence="1">
    <location>
        <begin position="20"/>
        <end position="164"/>
    </location>
</feature>
<comment type="caution">
    <text evidence="2">The sequence shown here is derived from an EMBL/GenBank/DDBJ whole genome shotgun (WGS) entry which is preliminary data.</text>
</comment>
<evidence type="ECO:0000313" key="5">
    <source>
        <dbReference type="Proteomes" id="UP000663852"/>
    </source>
</evidence>
<dbReference type="Proteomes" id="UP000663828">
    <property type="component" value="Unassembled WGS sequence"/>
</dbReference>
<dbReference type="Proteomes" id="UP000663852">
    <property type="component" value="Unassembled WGS sequence"/>
</dbReference>
<dbReference type="OrthoDB" id="9972630at2759"/>